<dbReference type="InterPro" id="IPR010920">
    <property type="entry name" value="LSM_dom_sf"/>
</dbReference>
<dbReference type="RefSeq" id="XP_004829384.1">
    <property type="nucleotide sequence ID" value="XM_004829327.1"/>
</dbReference>
<dbReference type="InterPro" id="IPR027248">
    <property type="entry name" value="Sm_D2"/>
</dbReference>
<dbReference type="Gene3D" id="2.30.30.100">
    <property type="match status" value="2"/>
</dbReference>
<name>L0AWT7_THEEQ</name>
<evidence type="ECO:0000256" key="4">
    <source>
        <dbReference type="ARBA" id="ARBA00022490"/>
    </source>
</evidence>
<sequence length="921" mass="103443">MSSRVKEAPQMEVENKDSPAGPLSILEECVRENSKVLVDLRNNRKILGRETRLEKNVILERGFTSSLVDYGYITYTGSLKYGEQLIQTDERENPIEATIYYHAKYEKDQERIEKPLFLRVHYGGMYYLYENASTGKNVEWKNITFINGIKHIPVGNKTNPQFTEILCKKACQIRPYLHSVDIYENGDSKRKYSCPCGSINVDIEKPLDKDVIKGYNSYLHKYNPNITTVRYREIILKYNNNEVEGNYSIITLDKGTPNLSVYYWEKDRDRKRPILMEVYVGENSGGFIGGKVPLRNDGEKNNKRWTMILYDDDFILGDPVTEKLLHKFKCQLFSPVDIDISFPNSGTYKNKYCINKMNKCPNSSCSEVIVSSHQAPNGYTALKHYYGVDGFTITGFTNGPNLSEEELPIWNVREVVVFFAKCNQNTKDPAAGKPLLVYVGSNGDDRKDHKWYSRSNDGGDTWTEEEGRLGSKSPETANTSGNLLVTTLDEIKRKLGLPCQEEIEREAIKKKEEEEDDEQEEEAEREQKAKAAEFEQKLLKEIGPLIEFGSLLAGYTVIDVAHNIAKEAKDVLEWANSLSKSQESENGKELPAADLSDQVLDTESETEILLQGTPVAQIAEDTIDGERLKHLIVADIPELFTTVAASPTVTAGVESTDPPSVTYSGVILGEEHYNSVDSTIHGYASVVETNEIAPTLPTAEINETTYKPSVLDYKINPNPTIYGYLEPDEESPSATVAFDDSPVDIDYYGAGSIIGGSNLPYPIEETNRDIHSVLPPETYMEYTTPYFSPATLTFHDTSFESTLEETSNKTAEAQVQSASVTSSQIPSDDSTNIIVSVTTGILGTSALACFAGWKLYNRYKGDPWVKAFDRHCNMILTDARELWTETVKVGGKKQRSSIKDRHLSRVFLRGDSVIVVLKNPN</sequence>
<dbReference type="KEGG" id="beq:BEWA_025670"/>
<dbReference type="SUPFAM" id="SSF50182">
    <property type="entry name" value="Sm-like ribonucleoproteins"/>
    <property type="match status" value="1"/>
</dbReference>
<comment type="subcellular location">
    <subcellularLocation>
        <location evidence="2">Cytoplasm</location>
        <location evidence="2">Cytosol</location>
    </subcellularLocation>
    <subcellularLocation>
        <location evidence="1">Nucleus</location>
    </subcellularLocation>
</comment>
<evidence type="ECO:0000313" key="12">
    <source>
        <dbReference type="EMBL" id="AFZ79718.1"/>
    </source>
</evidence>
<comment type="similarity">
    <text evidence="3">Belongs to the snRNP core protein family.</text>
</comment>
<feature type="compositionally biased region" description="Acidic residues" evidence="10">
    <location>
        <begin position="513"/>
        <end position="524"/>
    </location>
</feature>
<dbReference type="Gene3D" id="2.60.120.1540">
    <property type="match status" value="1"/>
</dbReference>
<organism evidence="12 13">
    <name type="scientific">Theileria equi strain WA</name>
    <dbReference type="NCBI Taxonomy" id="1537102"/>
    <lineage>
        <taxon>Eukaryota</taxon>
        <taxon>Sar</taxon>
        <taxon>Alveolata</taxon>
        <taxon>Apicomplexa</taxon>
        <taxon>Aconoidasida</taxon>
        <taxon>Piroplasmida</taxon>
        <taxon>Theileriidae</taxon>
        <taxon>Theileria</taxon>
    </lineage>
</organism>
<evidence type="ECO:0000256" key="3">
    <source>
        <dbReference type="ARBA" id="ARBA00008146"/>
    </source>
</evidence>
<keyword evidence="7" id="KW-0539">Nucleus</keyword>
<evidence type="ECO:0000256" key="6">
    <source>
        <dbReference type="ARBA" id="ARBA00023187"/>
    </source>
</evidence>
<feature type="domain" description="Sm" evidence="11">
    <location>
        <begin position="845"/>
        <end position="918"/>
    </location>
</feature>
<accession>L0AWT7</accession>
<evidence type="ECO:0000256" key="10">
    <source>
        <dbReference type="SAM" id="MobiDB-lite"/>
    </source>
</evidence>
<keyword evidence="8" id="KW-0687">Ribonucleoprotein</keyword>
<dbReference type="eggNOG" id="KOG3459">
    <property type="taxonomic scope" value="Eukaryota"/>
</dbReference>
<keyword evidence="13" id="KW-1185">Reference proteome</keyword>
<dbReference type="EMBL" id="CP001669">
    <property type="protein sequence ID" value="AFZ79718.1"/>
    <property type="molecule type" value="Genomic_DNA"/>
</dbReference>
<evidence type="ECO:0000313" key="13">
    <source>
        <dbReference type="Proteomes" id="UP000031512"/>
    </source>
</evidence>
<reference evidence="12 13" key="1">
    <citation type="journal article" date="2012" name="BMC Genomics">
        <title>Comparative genomic analysis and phylogenetic position of Theileria equi.</title>
        <authorList>
            <person name="Kappmeyer L.S."/>
            <person name="Thiagarajan M."/>
            <person name="Herndon D.R."/>
            <person name="Ramsay J.D."/>
            <person name="Caler E."/>
            <person name="Djikeng A."/>
            <person name="Gillespie J.J."/>
            <person name="Lau A.O."/>
            <person name="Roalson E.H."/>
            <person name="Silva J.C."/>
            <person name="Silva M.G."/>
            <person name="Suarez C.E."/>
            <person name="Ueti M.W."/>
            <person name="Nene V.M."/>
            <person name="Mealey R.H."/>
            <person name="Knowles D.P."/>
            <person name="Brayton K.A."/>
        </authorList>
    </citation>
    <scope>NUCLEOTIDE SEQUENCE [LARGE SCALE GENOMIC DNA]</scope>
    <source>
        <strain evidence="12 13">WA</strain>
    </source>
</reference>
<dbReference type="eggNOG" id="KOG1366">
    <property type="taxonomic scope" value="Eukaryota"/>
</dbReference>
<dbReference type="SMART" id="SM00651">
    <property type="entry name" value="Sm"/>
    <property type="match status" value="1"/>
</dbReference>
<evidence type="ECO:0000256" key="2">
    <source>
        <dbReference type="ARBA" id="ARBA00004514"/>
    </source>
</evidence>
<evidence type="ECO:0000256" key="9">
    <source>
        <dbReference type="ARBA" id="ARBA00033125"/>
    </source>
</evidence>
<keyword evidence="6" id="KW-0508">mRNA splicing</keyword>
<dbReference type="GO" id="GO:0006397">
    <property type="term" value="P:mRNA processing"/>
    <property type="evidence" value="ECO:0007669"/>
    <property type="project" value="UniProtKB-KW"/>
</dbReference>
<keyword evidence="5" id="KW-0507">mRNA processing</keyword>
<feature type="region of interest" description="Disordered" evidence="10">
    <location>
        <begin position="447"/>
        <end position="481"/>
    </location>
</feature>
<dbReference type="VEuPathDB" id="PiroplasmaDB:BEWA_025670"/>
<dbReference type="InterPro" id="IPR001163">
    <property type="entry name" value="Sm_dom_euk/arc"/>
</dbReference>
<evidence type="ECO:0000256" key="8">
    <source>
        <dbReference type="ARBA" id="ARBA00023274"/>
    </source>
</evidence>
<proteinExistence type="inferred from homology"/>
<dbReference type="STRING" id="1537102.L0AWT7"/>
<evidence type="ECO:0000256" key="5">
    <source>
        <dbReference type="ARBA" id="ARBA00022664"/>
    </source>
</evidence>
<feature type="region of interest" description="Disordered" evidence="10">
    <location>
        <begin position="506"/>
        <end position="529"/>
    </location>
</feature>
<dbReference type="Pfam" id="PF01423">
    <property type="entry name" value="LSM"/>
    <property type="match status" value="1"/>
</dbReference>
<gene>
    <name evidence="12" type="ORF">BEWA_025670</name>
</gene>
<dbReference type="GO" id="GO:0030532">
    <property type="term" value="C:small nuclear ribonucleoprotein complex"/>
    <property type="evidence" value="ECO:0007669"/>
    <property type="project" value="InterPro"/>
</dbReference>
<dbReference type="GO" id="GO:0005829">
    <property type="term" value="C:cytosol"/>
    <property type="evidence" value="ECO:0007669"/>
    <property type="project" value="UniProtKB-SubCell"/>
</dbReference>
<dbReference type="Proteomes" id="UP000031512">
    <property type="component" value="Chromosome 1"/>
</dbReference>
<evidence type="ECO:0000256" key="7">
    <source>
        <dbReference type="ARBA" id="ARBA00023242"/>
    </source>
</evidence>
<dbReference type="PANTHER" id="PTHR12777">
    <property type="entry name" value="SMALL NUCLEAR RIBONUCLEOPROTEIN SM D2"/>
    <property type="match status" value="1"/>
</dbReference>
<protein>
    <recommendedName>
        <fullName evidence="9">snRNP core protein D2</fullName>
    </recommendedName>
</protein>
<evidence type="ECO:0000256" key="1">
    <source>
        <dbReference type="ARBA" id="ARBA00004123"/>
    </source>
</evidence>
<dbReference type="GeneID" id="15807200"/>
<dbReference type="AlphaFoldDB" id="L0AWT7"/>
<dbReference type="GO" id="GO:0008380">
    <property type="term" value="P:RNA splicing"/>
    <property type="evidence" value="ECO:0007669"/>
    <property type="project" value="UniProtKB-KW"/>
</dbReference>
<evidence type="ECO:0000259" key="11">
    <source>
        <dbReference type="SMART" id="SM00651"/>
    </source>
</evidence>
<dbReference type="OrthoDB" id="437526at2759"/>
<keyword evidence="4" id="KW-0963">Cytoplasm</keyword>